<dbReference type="AlphaFoldDB" id="A0A9W6Z2W2"/>
<name>A0A9W6Z2W2_AMBMO</name>
<evidence type="ECO:0000313" key="3">
    <source>
        <dbReference type="EMBL" id="GMG50425.1"/>
    </source>
</evidence>
<keyword evidence="4" id="KW-1185">Reference proteome</keyword>
<reference evidence="3" key="1">
    <citation type="submission" date="2023-04" db="EMBL/GenBank/DDBJ databases">
        <title>Ambrosiozyma monospora NBRC 1965.</title>
        <authorList>
            <person name="Ichikawa N."/>
            <person name="Sato H."/>
            <person name="Tonouchi N."/>
        </authorList>
    </citation>
    <scope>NUCLEOTIDE SEQUENCE</scope>
    <source>
        <strain evidence="3">NBRC 1965</strain>
    </source>
</reference>
<feature type="signal peptide" evidence="2">
    <location>
        <begin position="1"/>
        <end position="18"/>
    </location>
</feature>
<dbReference type="PROSITE" id="PS00141">
    <property type="entry name" value="ASP_PROTEASE"/>
    <property type="match status" value="1"/>
</dbReference>
<evidence type="ECO:0000256" key="2">
    <source>
        <dbReference type="SAM" id="SignalP"/>
    </source>
</evidence>
<accession>A0A9W6Z2W2</accession>
<feature type="chain" id="PRO_5040956817" evidence="2">
    <location>
        <begin position="19"/>
        <end position="368"/>
    </location>
</feature>
<dbReference type="EMBL" id="BSXU01005086">
    <property type="protein sequence ID" value="GMG50425.1"/>
    <property type="molecule type" value="Genomic_DNA"/>
</dbReference>
<protein>
    <submittedName>
        <fullName evidence="3">Unnamed protein product</fullName>
    </submittedName>
</protein>
<organism evidence="3 4">
    <name type="scientific">Ambrosiozyma monospora</name>
    <name type="common">Yeast</name>
    <name type="synonym">Endomycopsis monosporus</name>
    <dbReference type="NCBI Taxonomy" id="43982"/>
    <lineage>
        <taxon>Eukaryota</taxon>
        <taxon>Fungi</taxon>
        <taxon>Dikarya</taxon>
        <taxon>Ascomycota</taxon>
        <taxon>Saccharomycotina</taxon>
        <taxon>Pichiomycetes</taxon>
        <taxon>Pichiales</taxon>
        <taxon>Pichiaceae</taxon>
        <taxon>Ambrosiozyma</taxon>
    </lineage>
</organism>
<sequence>MVTLSSIVSLRLLSFCSSEDPGVNYNFYVNQTVSNPAVVASEYRRNPTPSSSPYASLSTKFWSLFSSSPKRDEKLLPATYRFPTLTFLPENRVQELNQISIALKGRVFDPSILLTKLCEANPTVNHPLTYALEQRINHNLIHNITSFKCFFLAFNTEKDELLSKINQNLNKLNQIPPASQANDCKRTLEYIADECPYLSFADMDMLLPWLTNYGTFRNVSLKSSFLDKIHKYTDLQEFAAANINNTDEFFSSSFIHQSSKKANSERESLQSINQANQDQIEHIHNNKILVTDISSSPTMDSVPHVSADFTNLPQMSFDALIDTGSSSCLIGEEIVETINVPPINPITTDFPLEPPPRRPSDYISQLAS</sequence>
<dbReference type="GO" id="GO:0006508">
    <property type="term" value="P:proteolysis"/>
    <property type="evidence" value="ECO:0007669"/>
    <property type="project" value="InterPro"/>
</dbReference>
<dbReference type="GO" id="GO:0004190">
    <property type="term" value="F:aspartic-type endopeptidase activity"/>
    <property type="evidence" value="ECO:0007669"/>
    <property type="project" value="InterPro"/>
</dbReference>
<dbReference type="Proteomes" id="UP001165063">
    <property type="component" value="Unassembled WGS sequence"/>
</dbReference>
<evidence type="ECO:0000256" key="1">
    <source>
        <dbReference type="SAM" id="MobiDB-lite"/>
    </source>
</evidence>
<keyword evidence="2" id="KW-0732">Signal</keyword>
<proteinExistence type="predicted"/>
<gene>
    <name evidence="3" type="ORF">Amon01_000719200</name>
</gene>
<evidence type="ECO:0000313" key="4">
    <source>
        <dbReference type="Proteomes" id="UP001165063"/>
    </source>
</evidence>
<feature type="region of interest" description="Disordered" evidence="1">
    <location>
        <begin position="346"/>
        <end position="368"/>
    </location>
</feature>
<comment type="caution">
    <text evidence="3">The sequence shown here is derived from an EMBL/GenBank/DDBJ whole genome shotgun (WGS) entry which is preliminary data.</text>
</comment>
<dbReference type="InterPro" id="IPR001969">
    <property type="entry name" value="Aspartic_peptidase_AS"/>
</dbReference>